<feature type="domain" description="Peptidase S9 prolyl oligopeptidase catalytic" evidence="6">
    <location>
        <begin position="527"/>
        <end position="737"/>
    </location>
</feature>
<comment type="similarity">
    <text evidence="1">Belongs to the peptidase S9A family.</text>
</comment>
<dbReference type="InterPro" id="IPR002471">
    <property type="entry name" value="Pept_S9_AS"/>
</dbReference>
<dbReference type="InterPro" id="IPR002470">
    <property type="entry name" value="Peptidase_S9A"/>
</dbReference>
<dbReference type="EMBL" id="JAVDXX010000001">
    <property type="protein sequence ID" value="MDR7294171.1"/>
    <property type="molecule type" value="Genomic_DNA"/>
</dbReference>
<dbReference type="PANTHER" id="PTHR11757">
    <property type="entry name" value="PROTEASE FAMILY S9A OLIGOPEPTIDASE"/>
    <property type="match status" value="1"/>
</dbReference>
<dbReference type="InterPro" id="IPR051543">
    <property type="entry name" value="Serine_Peptidase_S9A"/>
</dbReference>
<keyword evidence="4" id="KW-0720">Serine protease</keyword>
<dbReference type="Gene3D" id="3.40.50.1820">
    <property type="entry name" value="alpha/beta hydrolase"/>
    <property type="match status" value="1"/>
</dbReference>
<dbReference type="InterPro" id="IPR001375">
    <property type="entry name" value="Peptidase_S9_cat"/>
</dbReference>
<evidence type="ECO:0000256" key="5">
    <source>
        <dbReference type="SAM" id="MobiDB-lite"/>
    </source>
</evidence>
<dbReference type="SUPFAM" id="SSF53474">
    <property type="entry name" value="alpha/beta-Hydrolases"/>
    <property type="match status" value="1"/>
</dbReference>
<protein>
    <submittedName>
        <fullName evidence="8">Oligopeptidase B</fullName>
        <ecNumber evidence="8">3.4.21.83</ecNumber>
    </submittedName>
</protein>
<evidence type="ECO:0000256" key="2">
    <source>
        <dbReference type="ARBA" id="ARBA00022670"/>
    </source>
</evidence>
<sequence length="740" mass="81871">MTTNPESSTPEATTAPEVTAATESAPQPPVAEKRPVSVTHHGHTRTDEYEWLRNSEDPKVIEHLEAENAYADAVTAAQKPLRDAIYEEIAARVVQTDVAVPKRSRGWWYYARTVEGSAYPIHARVKAADTGNLAADWTPPALKPGEPVEGEEILVDGNALAEGHTFFALGGLDVSLDGTKLVYAADFTGDERFTVFIKDLTTGQLLADRIEGAFYEPVFSPDGQRIVYTVVDETWRPHQIKVHTIGTDTAEDTVLYQEDDAQMWLGAAPSDDEQDLVIVAGNSEYAETWIWEGMKAGTEPRLLVSREERILNSVAPVTVDGRRQALILHDADAPNGRLDIADLATVTDRSTWRPVIAEHPETKLNSLETTSTHAVLSVRAETTPRIRIFPLTALTDQALASGAELEFWEPLIEEAGDAPVAVEASSNSFEAPVIRLQKASDTTPNQTYDADPAARECRLLHTAPVNNYNPEDYVATREWATARDGEQIPLTVLRRRDVKADGTAPTIVYGYGSYEISNDPRFGYMVPSLLDRGVVFVTAHIRGGGERGRHWYLDGKKLKKENSFNDFVDATRWLIEAGWADPKRIAAFGGSAGGLLMGAVLNQAPELYQAVLAAVPFVDPLTSILDPDLPLSALEWEEWGNPIEDEEVYRYMLGYSPYENVTQQDYPLIAARTSLHDTRVLYVEPAKWVQRLREHTTSGKPVLFTCEMHGGHGGASGRYELWKDRSWEYAFMLSAIGITQ</sequence>
<dbReference type="Gene3D" id="2.130.10.120">
    <property type="entry name" value="Prolyl oligopeptidase, N-terminal domain"/>
    <property type="match status" value="1"/>
</dbReference>
<dbReference type="GO" id="GO:0004252">
    <property type="term" value="F:serine-type endopeptidase activity"/>
    <property type="evidence" value="ECO:0007669"/>
    <property type="project" value="UniProtKB-EC"/>
</dbReference>
<proteinExistence type="inferred from homology"/>
<feature type="region of interest" description="Disordered" evidence="5">
    <location>
        <begin position="1"/>
        <end position="46"/>
    </location>
</feature>
<evidence type="ECO:0000256" key="4">
    <source>
        <dbReference type="ARBA" id="ARBA00022825"/>
    </source>
</evidence>
<comment type="caution">
    <text evidence="8">The sequence shown here is derived from an EMBL/GenBank/DDBJ whole genome shotgun (WGS) entry which is preliminary data.</text>
</comment>
<dbReference type="PANTHER" id="PTHR11757:SF19">
    <property type="entry name" value="PROLYL ENDOPEPTIDASE-LIKE"/>
    <property type="match status" value="1"/>
</dbReference>
<evidence type="ECO:0000256" key="1">
    <source>
        <dbReference type="ARBA" id="ARBA00005228"/>
    </source>
</evidence>
<accession>A0ABU1Z337</accession>
<reference evidence="8" key="1">
    <citation type="submission" date="2023-07" db="EMBL/GenBank/DDBJ databases">
        <title>Sequencing the genomes of 1000 actinobacteria strains.</title>
        <authorList>
            <person name="Klenk H.-P."/>
        </authorList>
    </citation>
    <scope>NUCLEOTIDE SEQUENCE</scope>
    <source>
        <strain evidence="8">DSM 13068</strain>
    </source>
</reference>
<dbReference type="PRINTS" id="PR00862">
    <property type="entry name" value="PROLIGOPTASE"/>
</dbReference>
<dbReference type="Pfam" id="PF02897">
    <property type="entry name" value="Peptidase_S9_N"/>
    <property type="match status" value="1"/>
</dbReference>
<evidence type="ECO:0000313" key="9">
    <source>
        <dbReference type="Proteomes" id="UP001180715"/>
    </source>
</evidence>
<dbReference type="PROSITE" id="PS00708">
    <property type="entry name" value="PRO_ENDOPEP_SER"/>
    <property type="match status" value="1"/>
</dbReference>
<keyword evidence="9" id="KW-1185">Reference proteome</keyword>
<organism evidence="8 9">
    <name type="scientific">Pseudoglutamicibacter albus</name>
    <dbReference type="NCBI Taxonomy" id="98671"/>
    <lineage>
        <taxon>Bacteria</taxon>
        <taxon>Bacillati</taxon>
        <taxon>Actinomycetota</taxon>
        <taxon>Actinomycetes</taxon>
        <taxon>Micrococcales</taxon>
        <taxon>Micrococcaceae</taxon>
        <taxon>Pseudoglutamicibacter</taxon>
    </lineage>
</organism>
<gene>
    <name evidence="8" type="ORF">J2S67_001439</name>
</gene>
<feature type="compositionally biased region" description="Low complexity" evidence="5">
    <location>
        <begin position="8"/>
        <end position="25"/>
    </location>
</feature>
<evidence type="ECO:0000259" key="7">
    <source>
        <dbReference type="Pfam" id="PF02897"/>
    </source>
</evidence>
<evidence type="ECO:0000313" key="8">
    <source>
        <dbReference type="EMBL" id="MDR7294171.1"/>
    </source>
</evidence>
<name>A0ABU1Z337_9MICC</name>
<dbReference type="SUPFAM" id="SSF50993">
    <property type="entry name" value="Peptidase/esterase 'gauge' domain"/>
    <property type="match status" value="1"/>
</dbReference>
<feature type="domain" description="Peptidase S9A N-terminal" evidence="7">
    <location>
        <begin position="28"/>
        <end position="460"/>
    </location>
</feature>
<evidence type="ECO:0000256" key="3">
    <source>
        <dbReference type="ARBA" id="ARBA00022801"/>
    </source>
</evidence>
<evidence type="ECO:0000259" key="6">
    <source>
        <dbReference type="Pfam" id="PF00326"/>
    </source>
</evidence>
<dbReference type="InterPro" id="IPR029058">
    <property type="entry name" value="AB_hydrolase_fold"/>
</dbReference>
<dbReference type="RefSeq" id="WP_310247638.1">
    <property type="nucleotide sequence ID" value="NZ_JAVDXX010000001.1"/>
</dbReference>
<dbReference type="InterPro" id="IPR023302">
    <property type="entry name" value="Pept_S9A_N"/>
</dbReference>
<dbReference type="Proteomes" id="UP001180715">
    <property type="component" value="Unassembled WGS sequence"/>
</dbReference>
<keyword evidence="3 8" id="KW-0378">Hydrolase</keyword>
<dbReference type="EC" id="3.4.21.83" evidence="8"/>
<keyword evidence="2" id="KW-0645">Protease</keyword>
<dbReference type="Pfam" id="PF00326">
    <property type="entry name" value="Peptidase_S9"/>
    <property type="match status" value="1"/>
</dbReference>